<sequence>MQLAMVEVRTSGGALISSTAETYHLAHCACEKLERSWRRRHYVFFSVGRARFTAKLAAVTPGLTQSPIPSCPAVPATGSVVWIAGTLGCLLSPAPACRYPPRLWLVALSDASPVAAGPAMLMPLEKVARFEL</sequence>
<accession>A0A6A6Z1R1</accession>
<reference evidence="3" key="2">
    <citation type="submission" date="2020-04" db="EMBL/GenBank/DDBJ databases">
        <authorList>
            <consortium name="NCBI Genome Project"/>
        </authorList>
    </citation>
    <scope>NUCLEOTIDE SEQUENCE</scope>
    <source>
        <strain evidence="3">CBS 304.34</strain>
    </source>
</reference>
<reference evidence="1 3" key="1">
    <citation type="journal article" date="2020" name="Stud. Mycol.">
        <title>101 Dothideomycetes genomes: a test case for predicting lifestyles and emergence of pathogens.</title>
        <authorList>
            <person name="Haridas S."/>
            <person name="Albert R."/>
            <person name="Binder M."/>
            <person name="Bloem J."/>
            <person name="Labutti K."/>
            <person name="Salamov A."/>
            <person name="Andreopoulos B."/>
            <person name="Baker S."/>
            <person name="Barry K."/>
            <person name="Bills G."/>
            <person name="Bluhm B."/>
            <person name="Cannon C."/>
            <person name="Castanera R."/>
            <person name="Culley D."/>
            <person name="Daum C."/>
            <person name="Ezra D."/>
            <person name="Gonzalez J."/>
            <person name="Henrissat B."/>
            <person name="Kuo A."/>
            <person name="Liang C."/>
            <person name="Lipzen A."/>
            <person name="Lutzoni F."/>
            <person name="Magnuson J."/>
            <person name="Mondo S."/>
            <person name="Nolan M."/>
            <person name="Ohm R."/>
            <person name="Pangilinan J."/>
            <person name="Park H.-J."/>
            <person name="Ramirez L."/>
            <person name="Alfaro M."/>
            <person name="Sun H."/>
            <person name="Tritt A."/>
            <person name="Yoshinaga Y."/>
            <person name="Zwiers L.-H."/>
            <person name="Turgeon B."/>
            <person name="Goodwin S."/>
            <person name="Spatafora J."/>
            <person name="Crous P."/>
            <person name="Grigoriev I."/>
        </authorList>
    </citation>
    <scope>NUCLEOTIDE SEQUENCE</scope>
    <source>
        <strain evidence="1 3">CBS 304.34</strain>
    </source>
</reference>
<evidence type="ECO:0000313" key="2">
    <source>
        <dbReference type="Proteomes" id="UP000504636"/>
    </source>
</evidence>
<gene>
    <name evidence="1 3" type="ORF">BDZ99DRAFT_190506</name>
</gene>
<dbReference type="RefSeq" id="XP_033582066.1">
    <property type="nucleotide sequence ID" value="XM_033713140.1"/>
</dbReference>
<proteinExistence type="predicted"/>
<dbReference type="EMBL" id="MU003694">
    <property type="protein sequence ID" value="KAF2815102.1"/>
    <property type="molecule type" value="Genomic_DNA"/>
</dbReference>
<dbReference type="AlphaFoldDB" id="A0A6A6Z1R1"/>
<protein>
    <submittedName>
        <fullName evidence="1 3">Uncharacterized protein</fullName>
    </submittedName>
</protein>
<dbReference type="Proteomes" id="UP000504636">
    <property type="component" value="Unplaced"/>
</dbReference>
<organism evidence="1">
    <name type="scientific">Mytilinidion resinicola</name>
    <dbReference type="NCBI Taxonomy" id="574789"/>
    <lineage>
        <taxon>Eukaryota</taxon>
        <taxon>Fungi</taxon>
        <taxon>Dikarya</taxon>
        <taxon>Ascomycota</taxon>
        <taxon>Pezizomycotina</taxon>
        <taxon>Dothideomycetes</taxon>
        <taxon>Pleosporomycetidae</taxon>
        <taxon>Mytilinidiales</taxon>
        <taxon>Mytilinidiaceae</taxon>
        <taxon>Mytilinidion</taxon>
    </lineage>
</organism>
<name>A0A6A6Z1R1_9PEZI</name>
<keyword evidence="2" id="KW-1185">Reference proteome</keyword>
<dbReference type="GeneID" id="54454033"/>
<reference evidence="3" key="3">
    <citation type="submission" date="2025-04" db="UniProtKB">
        <authorList>
            <consortium name="RefSeq"/>
        </authorList>
    </citation>
    <scope>IDENTIFICATION</scope>
    <source>
        <strain evidence="3">CBS 304.34</strain>
    </source>
</reference>
<evidence type="ECO:0000313" key="1">
    <source>
        <dbReference type="EMBL" id="KAF2815102.1"/>
    </source>
</evidence>
<evidence type="ECO:0000313" key="3">
    <source>
        <dbReference type="RefSeq" id="XP_033582066.1"/>
    </source>
</evidence>